<name>A0A6N2U003_9ACTO</name>
<gene>
    <name evidence="2" type="ORF">AOLFYP35_01569</name>
</gene>
<evidence type="ECO:0008006" key="3">
    <source>
        <dbReference type="Google" id="ProtNLM"/>
    </source>
</evidence>
<dbReference type="Gene3D" id="3.30.1390.10">
    <property type="match status" value="1"/>
</dbReference>
<organism evidence="2">
    <name type="scientific">Schaalia odontolytica</name>
    <dbReference type="NCBI Taxonomy" id="1660"/>
    <lineage>
        <taxon>Bacteria</taxon>
        <taxon>Bacillati</taxon>
        <taxon>Actinomycetota</taxon>
        <taxon>Actinomycetes</taxon>
        <taxon>Actinomycetales</taxon>
        <taxon>Actinomycetaceae</taxon>
        <taxon>Schaalia</taxon>
    </lineage>
</organism>
<evidence type="ECO:0000313" key="2">
    <source>
        <dbReference type="EMBL" id="VYT10847.1"/>
    </source>
</evidence>
<proteinExistence type="predicted"/>
<dbReference type="InterPro" id="IPR014719">
    <property type="entry name" value="Ribosomal_bL12_C/ClpS-like"/>
</dbReference>
<sequence length="82" mass="9118">MGIWIGDARKFDELREENERLKERVAHLERLLKASGESIDLALSPSERALVLDGRKLEAVKAYRDRTGVGLKTAKEAVDAVG</sequence>
<feature type="coiled-coil region" evidence="1">
    <location>
        <begin position="11"/>
        <end position="38"/>
    </location>
</feature>
<protein>
    <recommendedName>
        <fullName evidence="3">50S ribosomal protein L7/L12</fullName>
    </recommendedName>
</protein>
<reference evidence="2" key="1">
    <citation type="submission" date="2019-11" db="EMBL/GenBank/DDBJ databases">
        <authorList>
            <person name="Feng L."/>
        </authorList>
    </citation>
    <scope>NUCLEOTIDE SEQUENCE</scope>
    <source>
        <strain evidence="2">AodontolyticusLFYP35</strain>
    </source>
</reference>
<accession>A0A6N2U003</accession>
<dbReference type="AlphaFoldDB" id="A0A6N2U003"/>
<keyword evidence="1" id="KW-0175">Coiled coil</keyword>
<evidence type="ECO:0000256" key="1">
    <source>
        <dbReference type="SAM" id="Coils"/>
    </source>
</evidence>
<dbReference type="EMBL" id="CACRSM010000003">
    <property type="protein sequence ID" value="VYT10847.1"/>
    <property type="molecule type" value="Genomic_DNA"/>
</dbReference>